<protein>
    <submittedName>
        <fullName evidence="2">Uncharacterized protein</fullName>
    </submittedName>
</protein>
<keyword evidence="1" id="KW-0812">Transmembrane</keyword>
<keyword evidence="1" id="KW-1133">Transmembrane helix</keyword>
<name>A0A1H3IPF0_9RHOB</name>
<keyword evidence="1" id="KW-0472">Membrane</keyword>
<dbReference type="AlphaFoldDB" id="A0A1H3IPF0"/>
<dbReference type="Proteomes" id="UP000199286">
    <property type="component" value="Unassembled WGS sequence"/>
</dbReference>
<organism evidence="2 3">
    <name type="scientific">Citreimonas salinaria</name>
    <dbReference type="NCBI Taxonomy" id="321339"/>
    <lineage>
        <taxon>Bacteria</taxon>
        <taxon>Pseudomonadati</taxon>
        <taxon>Pseudomonadota</taxon>
        <taxon>Alphaproteobacteria</taxon>
        <taxon>Rhodobacterales</taxon>
        <taxon>Roseobacteraceae</taxon>
        <taxon>Citreimonas</taxon>
    </lineage>
</organism>
<reference evidence="2 3" key="1">
    <citation type="submission" date="2016-10" db="EMBL/GenBank/DDBJ databases">
        <authorList>
            <person name="de Groot N.N."/>
        </authorList>
    </citation>
    <scope>NUCLEOTIDE SEQUENCE [LARGE SCALE GENOMIC DNA]</scope>
    <source>
        <strain evidence="2 3">DSM 26880</strain>
    </source>
</reference>
<evidence type="ECO:0000313" key="3">
    <source>
        <dbReference type="Proteomes" id="UP000199286"/>
    </source>
</evidence>
<evidence type="ECO:0000313" key="2">
    <source>
        <dbReference type="EMBL" id="SDY29656.1"/>
    </source>
</evidence>
<keyword evidence="3" id="KW-1185">Reference proteome</keyword>
<evidence type="ECO:0000256" key="1">
    <source>
        <dbReference type="SAM" id="Phobius"/>
    </source>
</evidence>
<dbReference type="OrthoDB" id="8255275at2"/>
<proteinExistence type="predicted"/>
<accession>A0A1H3IPF0</accession>
<feature type="transmembrane region" description="Helical" evidence="1">
    <location>
        <begin position="71"/>
        <end position="91"/>
    </location>
</feature>
<dbReference type="RefSeq" id="WP_089882286.1">
    <property type="nucleotide sequence ID" value="NZ_FNPF01000005.1"/>
</dbReference>
<dbReference type="EMBL" id="FNPF01000005">
    <property type="protein sequence ID" value="SDY29656.1"/>
    <property type="molecule type" value="Genomic_DNA"/>
</dbReference>
<gene>
    <name evidence="2" type="ORF">SAMN05444340_105199</name>
</gene>
<sequence length="222" mass="25603">MDFLLDWPILRWDAVRGIANNGLTRAAGIIPLVGYLILFNDRIADFMSFNTIAGVGELSPSPFLFDGIVKLRLTFFGSLFLLSSYCLFRIFRPAVLNEARGDLDFSSRVWETYSVYEIAFMEDQVFSDRWRPRTKSFWVILGRVRQRKPVLSGYRPDVRSAMFAQHGDYIRFLSREWWMGMMHTYRGARVAAMVFGIGGYLFLAVPSIDIAQAVLREVVWGR</sequence>
<feature type="transmembrane region" description="Helical" evidence="1">
    <location>
        <begin position="190"/>
        <end position="215"/>
    </location>
</feature>